<protein>
    <submittedName>
        <fullName evidence="2">Uncharacterized protein</fullName>
    </submittedName>
</protein>
<accession>A0AC35FLF1</accession>
<evidence type="ECO:0000313" key="1">
    <source>
        <dbReference type="Proteomes" id="UP000887580"/>
    </source>
</evidence>
<name>A0AC35FLF1_9BILA</name>
<reference evidence="2" key="1">
    <citation type="submission" date="2022-11" db="UniProtKB">
        <authorList>
            <consortium name="WormBaseParasite"/>
        </authorList>
    </citation>
    <scope>IDENTIFICATION</scope>
</reference>
<organism evidence="1 2">
    <name type="scientific">Panagrolaimus sp. PS1159</name>
    <dbReference type="NCBI Taxonomy" id="55785"/>
    <lineage>
        <taxon>Eukaryota</taxon>
        <taxon>Metazoa</taxon>
        <taxon>Ecdysozoa</taxon>
        <taxon>Nematoda</taxon>
        <taxon>Chromadorea</taxon>
        <taxon>Rhabditida</taxon>
        <taxon>Tylenchina</taxon>
        <taxon>Panagrolaimomorpha</taxon>
        <taxon>Panagrolaimoidea</taxon>
        <taxon>Panagrolaimidae</taxon>
        <taxon>Panagrolaimus</taxon>
    </lineage>
</organism>
<proteinExistence type="predicted"/>
<sequence>MIPVVLSLNDISNESSPSHDITEKDVKDFMTEFENLQSRGETLFNVVEAVAEYSMKCAEKSGPIGILMTKAAKALIDPKSSELAAIQLLSKFLLNATVDIYGEIGMISPQLHEIGDMAGWTPYVTKVGFYLRPTIDMILAVTWNNNSIFF</sequence>
<dbReference type="Proteomes" id="UP000887580">
    <property type="component" value="Unplaced"/>
</dbReference>
<dbReference type="WBParaSite" id="PS1159_v2.g18067.t1">
    <property type="protein sequence ID" value="PS1159_v2.g18067.t1"/>
    <property type="gene ID" value="PS1159_v2.g18067"/>
</dbReference>
<evidence type="ECO:0000313" key="2">
    <source>
        <dbReference type="WBParaSite" id="PS1159_v2.g18067.t1"/>
    </source>
</evidence>